<dbReference type="EMBL" id="ML742152">
    <property type="protein sequence ID" value="KAE8148638.1"/>
    <property type="molecule type" value="Genomic_DNA"/>
</dbReference>
<dbReference type="Proteomes" id="UP000325780">
    <property type="component" value="Unassembled WGS sequence"/>
</dbReference>
<proteinExistence type="predicted"/>
<keyword evidence="2" id="KW-1185">Reference proteome</keyword>
<name>A0A5N6TQJ8_ASPAV</name>
<organism evidence="1 2">
    <name type="scientific">Aspergillus avenaceus</name>
    <dbReference type="NCBI Taxonomy" id="36643"/>
    <lineage>
        <taxon>Eukaryota</taxon>
        <taxon>Fungi</taxon>
        <taxon>Dikarya</taxon>
        <taxon>Ascomycota</taxon>
        <taxon>Pezizomycotina</taxon>
        <taxon>Eurotiomycetes</taxon>
        <taxon>Eurotiomycetidae</taxon>
        <taxon>Eurotiales</taxon>
        <taxon>Aspergillaceae</taxon>
        <taxon>Aspergillus</taxon>
        <taxon>Aspergillus subgen. Circumdati</taxon>
    </lineage>
</organism>
<accession>A0A5N6TQJ8</accession>
<gene>
    <name evidence="1" type="ORF">BDV25DRAFT_157918</name>
</gene>
<evidence type="ECO:0000313" key="2">
    <source>
        <dbReference type="Proteomes" id="UP000325780"/>
    </source>
</evidence>
<reference evidence="1 2" key="1">
    <citation type="submission" date="2019-04" db="EMBL/GenBank/DDBJ databases">
        <title>Friends and foes A comparative genomics study of 23 Aspergillus species from section Flavi.</title>
        <authorList>
            <consortium name="DOE Joint Genome Institute"/>
            <person name="Kjaerbolling I."/>
            <person name="Vesth T."/>
            <person name="Frisvad J.C."/>
            <person name="Nybo J.L."/>
            <person name="Theobald S."/>
            <person name="Kildgaard S."/>
            <person name="Isbrandt T."/>
            <person name="Kuo A."/>
            <person name="Sato A."/>
            <person name="Lyhne E.K."/>
            <person name="Kogle M.E."/>
            <person name="Wiebenga A."/>
            <person name="Kun R.S."/>
            <person name="Lubbers R.J."/>
            <person name="Makela M.R."/>
            <person name="Barry K."/>
            <person name="Chovatia M."/>
            <person name="Clum A."/>
            <person name="Daum C."/>
            <person name="Haridas S."/>
            <person name="He G."/>
            <person name="LaButti K."/>
            <person name="Lipzen A."/>
            <person name="Mondo S."/>
            <person name="Riley R."/>
            <person name="Salamov A."/>
            <person name="Simmons B.A."/>
            <person name="Magnuson J.K."/>
            <person name="Henrissat B."/>
            <person name="Mortensen U.H."/>
            <person name="Larsen T.O."/>
            <person name="Devries R.P."/>
            <person name="Grigoriev I.V."/>
            <person name="Machida M."/>
            <person name="Baker S.E."/>
            <person name="Andersen M.R."/>
        </authorList>
    </citation>
    <scope>NUCLEOTIDE SEQUENCE [LARGE SCALE GENOMIC DNA]</scope>
    <source>
        <strain evidence="1 2">IBT 18842</strain>
    </source>
</reference>
<dbReference type="OrthoDB" id="4505037at2759"/>
<sequence>MPNLLTILARPNPEVFPQVRDGPVTTHHAWAEVNGTENWDEFTYENLMRFYGEELETEIPHDIPEPTPELTSKEREFWDEDTLKIIFARALFPTVSRCLGQAWYQLHPGEPVELVPGGTAKKYGADADDSRFSADWAAIRDGQTQFGSDRYRNLCPGDIKVGTKWRASRTTRADWAEPFRQIQTYCSQFKVRYAWILSEEELVVIRTRIEHIGLGLAEGRPRRQLAQQTHVRTLSDTTEVSDMSSELAKMSVSGTSYNDDGSGKEFAALQWKSIPYFAHGPNRLTVKLALWFITMLASAEGTSASLNSEYYPLHSCMWTRHGHLHLSTGRVTTTLPEGVNIVDEPPESAQNCTNHSFHAEDVHSIDWDDTSGVLLIDLVDPTRPKYKASEHNRFWSWTRKRWYQLHKDNTGEIGWEQL</sequence>
<evidence type="ECO:0000313" key="1">
    <source>
        <dbReference type="EMBL" id="KAE8148638.1"/>
    </source>
</evidence>
<protein>
    <submittedName>
        <fullName evidence="1">Uncharacterized protein</fullName>
    </submittedName>
</protein>
<dbReference type="AlphaFoldDB" id="A0A5N6TQJ8"/>